<sequence>MPKVQSFKLHPLAITLKLLSITPFLLVGEMTHARVLNPGEVLTIDGSTAPDNYVLNGASTLNANGAQTRDITVNNSTLNLNGSTVQATGSALGVAVNASVANIARSTISSNQAGLSVTRNAAATQGSTATVSDSTISGGITGASITGLSKLTLNRSTVAGTGATAAGMRISGGSVEAIGSTISGNQHGIEMRPDAVVNSPGKLELNQSHVTGLNGSAIVVDTLNVGPTQVNIAVLNGSTLNGSNGILMDVRRGAQGNLRVGNSTLTGDIVADDGSTANVVLEDSATLTGRLQNVQDLGINSNARWVMVGDGSVQNLDMNGGAIQFGNPGEFFKLNVGTLSGTGGTFFMHTDFKTGQVDTLTVAGNATGNHTIAIDASGTEPASSAATPVVHIGGGDATFSLAGGGVDLGAFSYDLIKLGSTDWYLNTLTRTISPGTQSVIALFNAAPTAWYGELSTLRSRMGEVRMDHGKAGGWIRAYGNKFNVDASSGVAYQQVQQGLSFGADAPLPMGDGQWLVGVLGGYSKSDLDLSRGTSGTIDSYYLGAYTTWLDESSGYYFDGVLKFNRFENESDVRLSDGKKTQGNYDSHGVGASLEFGRHIKLADDYFVEPFTQLSGVVIQGKDYDLDNGLSAEGDRTHSLLAKAGATAGRNFQWDDMTVQPYLRAAYVHEFANNNEVKVNNNTFNNDLSGSRGELGAGVAVSLSAKVSIHADFDYSNGNKLEQPWGANVGLRYLW</sequence>
<feature type="domain" description="Autotransporter" evidence="1">
    <location>
        <begin position="466"/>
        <end position="734"/>
    </location>
</feature>
<dbReference type="CDD" id="cd01343">
    <property type="entry name" value="PL1_Passenger_AT"/>
    <property type="match status" value="1"/>
</dbReference>
<dbReference type="InterPro" id="IPR004899">
    <property type="entry name" value="Pertactin_central"/>
</dbReference>
<dbReference type="RefSeq" id="WP_217870071.1">
    <property type="nucleotide sequence ID" value="NZ_JAHSTU010000001.1"/>
</dbReference>
<dbReference type="EMBL" id="JAHSTU010000001">
    <property type="protein sequence ID" value="MBV4518731.1"/>
    <property type="molecule type" value="Genomic_DNA"/>
</dbReference>
<reference evidence="2" key="1">
    <citation type="submission" date="2021-06" db="EMBL/GenBank/DDBJ databases">
        <title>Updating the genus Pseudomonas: Description of 43 new species and partition of the Pseudomonas putida group.</title>
        <authorList>
            <person name="Girard L."/>
            <person name="Lood C."/>
            <person name="Vandamme P."/>
            <person name="Rokni-Zadeh H."/>
            <person name="Van Noort V."/>
            <person name="Hofte M."/>
            <person name="Lavigne R."/>
            <person name="De Mot R."/>
        </authorList>
    </citation>
    <scope>NUCLEOTIDE SEQUENCE</scope>
    <source>
        <strain evidence="2">SWRI74</strain>
    </source>
</reference>
<dbReference type="Pfam" id="PF03797">
    <property type="entry name" value="Autotransporter"/>
    <property type="match status" value="1"/>
</dbReference>
<dbReference type="PANTHER" id="PTHR35037">
    <property type="entry name" value="C-TERMINAL REGION OF AIDA-LIKE PROTEIN"/>
    <property type="match status" value="1"/>
</dbReference>
<dbReference type="Proteomes" id="UP001049200">
    <property type="component" value="Unassembled WGS sequence"/>
</dbReference>
<dbReference type="InterPro" id="IPR006315">
    <property type="entry name" value="OM_autotransptr_brl_dom"/>
</dbReference>
<gene>
    <name evidence="2" type="ORF">KVG88_01565</name>
</gene>
<dbReference type="PROSITE" id="PS51208">
    <property type="entry name" value="AUTOTRANSPORTER"/>
    <property type="match status" value="1"/>
</dbReference>
<evidence type="ECO:0000313" key="3">
    <source>
        <dbReference type="Proteomes" id="UP001049200"/>
    </source>
</evidence>
<protein>
    <submittedName>
        <fullName evidence="2">Autotransporter outer membrane beta-barrel domain-containing protein</fullName>
    </submittedName>
</protein>
<dbReference type="PANTHER" id="PTHR35037:SF7">
    <property type="entry name" value="AUTOTRANSPORTER"/>
    <property type="match status" value="1"/>
</dbReference>
<dbReference type="InterPro" id="IPR051551">
    <property type="entry name" value="Autotransporter_adhesion"/>
</dbReference>
<accession>A0ABS6QIF5</accession>
<dbReference type="Pfam" id="PF03212">
    <property type="entry name" value="Pertactin"/>
    <property type="match status" value="1"/>
</dbReference>
<dbReference type="SMART" id="SM00869">
    <property type="entry name" value="Autotransporter"/>
    <property type="match status" value="1"/>
</dbReference>
<proteinExistence type="predicted"/>
<evidence type="ECO:0000259" key="1">
    <source>
        <dbReference type="PROSITE" id="PS51208"/>
    </source>
</evidence>
<comment type="caution">
    <text evidence="2">The sequence shown here is derived from an EMBL/GenBank/DDBJ whole genome shotgun (WGS) entry which is preliminary data.</text>
</comment>
<evidence type="ECO:0000313" key="2">
    <source>
        <dbReference type="EMBL" id="MBV4518731.1"/>
    </source>
</evidence>
<name>A0ABS6QIF5_9PSED</name>
<keyword evidence="3" id="KW-1185">Reference proteome</keyword>
<organism evidence="2 3">
    <name type="scientific">Pseudomonas azerbaijanoccidentalis</name>
    <dbReference type="NCBI Taxonomy" id="2842347"/>
    <lineage>
        <taxon>Bacteria</taxon>
        <taxon>Pseudomonadati</taxon>
        <taxon>Pseudomonadota</taxon>
        <taxon>Gammaproteobacteria</taxon>
        <taxon>Pseudomonadales</taxon>
        <taxon>Pseudomonadaceae</taxon>
        <taxon>Pseudomonas</taxon>
    </lineage>
</organism>
<dbReference type="NCBIfam" id="TIGR01414">
    <property type="entry name" value="autotrans_barl"/>
    <property type="match status" value="1"/>
</dbReference>
<dbReference type="InterPro" id="IPR005546">
    <property type="entry name" value="Autotransporte_beta"/>
</dbReference>